<reference evidence="2 3" key="2">
    <citation type="submission" date="2019-01" db="EMBL/GenBank/DDBJ databases">
        <title>The decoding of complex shrimp genome reveals the adaptation for benthos swimmer, frequently molting mechanism and breeding impact on genome.</title>
        <authorList>
            <person name="Sun Y."/>
            <person name="Gao Y."/>
            <person name="Yu Y."/>
        </authorList>
    </citation>
    <scope>NUCLEOTIDE SEQUENCE [LARGE SCALE GENOMIC DNA]</scope>
    <source>
        <tissue evidence="2">Muscle</tissue>
    </source>
</reference>
<reference evidence="2 3" key="1">
    <citation type="submission" date="2018-04" db="EMBL/GenBank/DDBJ databases">
        <authorList>
            <person name="Zhang X."/>
            <person name="Yuan J."/>
            <person name="Li F."/>
            <person name="Xiang J."/>
        </authorList>
    </citation>
    <scope>NUCLEOTIDE SEQUENCE [LARGE SCALE GENOMIC DNA]</scope>
    <source>
        <tissue evidence="2">Muscle</tissue>
    </source>
</reference>
<dbReference type="EMBL" id="QCYY01002190">
    <property type="protein sequence ID" value="ROT72229.1"/>
    <property type="molecule type" value="Genomic_DNA"/>
</dbReference>
<organism evidence="2 3">
    <name type="scientific">Penaeus vannamei</name>
    <name type="common">Whiteleg shrimp</name>
    <name type="synonym">Litopenaeus vannamei</name>
    <dbReference type="NCBI Taxonomy" id="6689"/>
    <lineage>
        <taxon>Eukaryota</taxon>
        <taxon>Metazoa</taxon>
        <taxon>Ecdysozoa</taxon>
        <taxon>Arthropoda</taxon>
        <taxon>Crustacea</taxon>
        <taxon>Multicrustacea</taxon>
        <taxon>Malacostraca</taxon>
        <taxon>Eumalacostraca</taxon>
        <taxon>Eucarida</taxon>
        <taxon>Decapoda</taxon>
        <taxon>Dendrobranchiata</taxon>
        <taxon>Penaeoidea</taxon>
        <taxon>Penaeidae</taxon>
        <taxon>Penaeus</taxon>
    </lineage>
</organism>
<feature type="region of interest" description="Disordered" evidence="1">
    <location>
        <begin position="291"/>
        <end position="312"/>
    </location>
</feature>
<feature type="compositionally biased region" description="Low complexity" evidence="1">
    <location>
        <begin position="34"/>
        <end position="48"/>
    </location>
</feature>
<gene>
    <name evidence="2" type="ORF">C7M84_009391</name>
</gene>
<comment type="caution">
    <text evidence="2">The sequence shown here is derived from an EMBL/GenBank/DDBJ whole genome shotgun (WGS) entry which is preliminary data.</text>
</comment>
<name>A0A3R7P0R6_PENVA</name>
<evidence type="ECO:0000313" key="3">
    <source>
        <dbReference type="Proteomes" id="UP000283509"/>
    </source>
</evidence>
<accession>A0A3R7P0R6</accession>
<feature type="region of interest" description="Disordered" evidence="1">
    <location>
        <begin position="1"/>
        <end position="99"/>
    </location>
</feature>
<protein>
    <submittedName>
        <fullName evidence="2">Uncharacterized protein</fullName>
    </submittedName>
</protein>
<evidence type="ECO:0000313" key="2">
    <source>
        <dbReference type="EMBL" id="ROT72229.1"/>
    </source>
</evidence>
<evidence type="ECO:0000256" key="1">
    <source>
        <dbReference type="SAM" id="MobiDB-lite"/>
    </source>
</evidence>
<dbReference type="AlphaFoldDB" id="A0A3R7P0R6"/>
<sequence length="372" mass="39837">MAARSTNEAPKAPPRSSPRRRALLGRLQLRRDLAGSSAALAPGAAPPRWRWRTCRAPRRRPWPSRGPLHGVPDLAKQEADRVGVGGAGAGSSDQKLRRQPLAPEGAVGLVADDAALGRGRAEVDDGDAERLVQHDVVGLQVVVDEALGVDLVHTAAQLHGDVHRLGLVPPLAAQGLLQRARARARDEHGCRLSAQPQGEGAPPAPWRRHRTRKLVLEVLVAAALGGLLEHGLLLAPADEPRLAVSAAAQEPDVPRRLQEADLLRRQESRRPSDANFLPLASGLLLSRRLDSKGGGRRRLPPPHAHLSPRLRGVCGSSTARRDVSSFVYEAWHRLASAAWPSGASNIPNKVASSSASADILRFFRLQDSPSLA</sequence>
<keyword evidence="3" id="KW-1185">Reference proteome</keyword>
<dbReference type="Proteomes" id="UP000283509">
    <property type="component" value="Unassembled WGS sequence"/>
</dbReference>
<proteinExistence type="predicted"/>
<feature type="compositionally biased region" description="Basic residues" evidence="1">
    <location>
        <begin position="49"/>
        <end position="62"/>
    </location>
</feature>